<evidence type="ECO:0000256" key="1">
    <source>
        <dbReference type="SAM" id="MobiDB-lite"/>
    </source>
</evidence>
<organism evidence="2">
    <name type="scientific">Ensete ventricosum</name>
    <name type="common">Abyssinian banana</name>
    <name type="synonym">Musa ensete</name>
    <dbReference type="NCBI Taxonomy" id="4639"/>
    <lineage>
        <taxon>Eukaryota</taxon>
        <taxon>Viridiplantae</taxon>
        <taxon>Streptophyta</taxon>
        <taxon>Embryophyta</taxon>
        <taxon>Tracheophyta</taxon>
        <taxon>Spermatophyta</taxon>
        <taxon>Magnoliopsida</taxon>
        <taxon>Liliopsida</taxon>
        <taxon>Zingiberales</taxon>
        <taxon>Musaceae</taxon>
        <taxon>Ensete</taxon>
    </lineage>
</organism>
<evidence type="ECO:0000313" key="2">
    <source>
        <dbReference type="EMBL" id="RZR71146.1"/>
    </source>
</evidence>
<dbReference type="Proteomes" id="UP000290560">
    <property type="component" value="Unassembled WGS sequence"/>
</dbReference>
<gene>
    <name evidence="2" type="ORF">BHM03_00003869</name>
</gene>
<proteinExistence type="predicted"/>
<sequence>MIELNLMIGLSFHSIAIELNPMIGLSSCSRAIEQNHMTADLSIRWIKLGSLQCKLIKGLRSFILRSLVVVVLLRRREVTLIMRPEEQLLRRCDVGVYLWLIFPEVDGPEGDGKHPHAEQEGHEEQQNPPKKDYQRYQPLENG</sequence>
<name>A0A445MA85_ENSVE</name>
<feature type="compositionally biased region" description="Basic and acidic residues" evidence="1">
    <location>
        <begin position="110"/>
        <end position="134"/>
    </location>
</feature>
<protein>
    <submittedName>
        <fullName evidence="2">Uncharacterized protein</fullName>
    </submittedName>
</protein>
<dbReference type="AlphaFoldDB" id="A0A445MA85"/>
<feature type="region of interest" description="Disordered" evidence="1">
    <location>
        <begin position="109"/>
        <end position="142"/>
    </location>
</feature>
<dbReference type="EMBL" id="KV875498">
    <property type="protein sequence ID" value="RZR71146.1"/>
    <property type="molecule type" value="Genomic_DNA"/>
</dbReference>
<accession>A0A445MA85</accession>
<reference evidence="2" key="1">
    <citation type="journal article" date="2018" name="Data Brief">
        <title>Genome sequence data from 17 accessions of Ensete ventricosum, a staple food crop for millions in Ethiopia.</title>
        <authorList>
            <person name="Yemataw Z."/>
            <person name="Muzemil S."/>
            <person name="Ambachew D."/>
            <person name="Tripathi L."/>
            <person name="Tesfaye K."/>
            <person name="Chala A."/>
            <person name="Farbos A."/>
            <person name="O'Neill P."/>
            <person name="Moore K."/>
            <person name="Grant M."/>
            <person name="Studholme D.J."/>
        </authorList>
    </citation>
    <scope>NUCLEOTIDE SEQUENCE [LARGE SCALE GENOMIC DNA]</scope>
    <source>
        <tissue evidence="2">Leaf</tissue>
    </source>
</reference>